<feature type="transmembrane region" description="Helical" evidence="1">
    <location>
        <begin position="20"/>
        <end position="36"/>
    </location>
</feature>
<dbReference type="AlphaFoldDB" id="A0A829BRY9"/>
<sequence>MKSRWKGFLSREIAIDYKTCIYTLCLLIFDAGFQLWHHQYHISILFLIEMITCAYIVTYVQVYLFNDFDEAKRFSLKEWVELLACIILYDLLAYLLGWFGRGNVAWVLIFFSVYLLICYFSIYIANKIKRKIDTNRLNQLLEDYKKKK</sequence>
<feature type="transmembrane region" description="Helical" evidence="1">
    <location>
        <begin position="105"/>
        <end position="126"/>
    </location>
</feature>
<evidence type="ECO:0000256" key="1">
    <source>
        <dbReference type="SAM" id="Phobius"/>
    </source>
</evidence>
<proteinExistence type="predicted"/>
<gene>
    <name evidence="2" type="ORF">SMU82_00805</name>
</gene>
<dbReference type="Proteomes" id="UP000011676">
    <property type="component" value="Unassembled WGS sequence"/>
</dbReference>
<keyword evidence="1" id="KW-0812">Transmembrane</keyword>
<name>A0A829BRY9_STRMG</name>
<evidence type="ECO:0000313" key="3">
    <source>
        <dbReference type="Proteomes" id="UP000011676"/>
    </source>
</evidence>
<accession>A0A829BRY9</accession>
<feature type="transmembrane region" description="Helical" evidence="1">
    <location>
        <begin position="78"/>
        <end position="99"/>
    </location>
</feature>
<evidence type="ECO:0000313" key="2">
    <source>
        <dbReference type="EMBL" id="EMC25506.1"/>
    </source>
</evidence>
<keyword evidence="1" id="KW-0472">Membrane</keyword>
<dbReference type="GeneID" id="93859434"/>
<feature type="transmembrane region" description="Helical" evidence="1">
    <location>
        <begin position="42"/>
        <end position="66"/>
    </location>
</feature>
<keyword evidence="1" id="KW-1133">Transmembrane helix</keyword>
<dbReference type="RefSeq" id="WP_002262271.1">
    <property type="nucleotide sequence ID" value="NZ_AHSR01000004.1"/>
</dbReference>
<reference evidence="2 3" key="1">
    <citation type="journal article" date="2013" name="Mol. Biol. Evol.">
        <title>Evolutionary and population genomics of the cavity causing bacteria Streptococcus mutans.</title>
        <authorList>
            <person name="Cornejo O.E."/>
            <person name="Lefebure T."/>
            <person name="Pavinski Bitar P.D."/>
            <person name="Lang P."/>
            <person name="Richards V.P."/>
            <person name="Eilertson K."/>
            <person name="Do T."/>
            <person name="Beighton D."/>
            <person name="Zeng L."/>
            <person name="Ahn S.J."/>
            <person name="Burne R.A."/>
            <person name="Siepel A."/>
            <person name="Bustamante C.D."/>
            <person name="Stanhope M.J."/>
        </authorList>
    </citation>
    <scope>NUCLEOTIDE SEQUENCE [LARGE SCALE GENOMIC DNA]</scope>
    <source>
        <strain evidence="2 3">SM6</strain>
    </source>
</reference>
<dbReference type="Pfam" id="PF11457">
    <property type="entry name" value="DUF3021"/>
    <property type="match status" value="1"/>
</dbReference>
<dbReference type="InterPro" id="IPR021560">
    <property type="entry name" value="DUF3021"/>
</dbReference>
<dbReference type="EMBL" id="AHSR01000004">
    <property type="protein sequence ID" value="EMC25506.1"/>
    <property type="molecule type" value="Genomic_DNA"/>
</dbReference>
<protein>
    <recommendedName>
        <fullName evidence="4">DUF3021 domain-containing protein</fullName>
    </recommendedName>
</protein>
<evidence type="ECO:0008006" key="4">
    <source>
        <dbReference type="Google" id="ProtNLM"/>
    </source>
</evidence>
<organism evidence="2 3">
    <name type="scientific">Streptococcus mutans SM6</name>
    <dbReference type="NCBI Taxonomy" id="857119"/>
    <lineage>
        <taxon>Bacteria</taxon>
        <taxon>Bacillati</taxon>
        <taxon>Bacillota</taxon>
        <taxon>Bacilli</taxon>
        <taxon>Lactobacillales</taxon>
        <taxon>Streptococcaceae</taxon>
        <taxon>Streptococcus</taxon>
    </lineage>
</organism>
<comment type="caution">
    <text evidence="2">The sequence shown here is derived from an EMBL/GenBank/DDBJ whole genome shotgun (WGS) entry which is preliminary data.</text>
</comment>